<comment type="caution">
    <text evidence="2">The sequence shown here is derived from an EMBL/GenBank/DDBJ whole genome shotgun (WGS) entry which is preliminary data.</text>
</comment>
<evidence type="ECO:0000259" key="1">
    <source>
        <dbReference type="PROSITE" id="PS51379"/>
    </source>
</evidence>
<organism evidence="2 3">
    <name type="scientific">Streblomastix strix</name>
    <dbReference type="NCBI Taxonomy" id="222440"/>
    <lineage>
        <taxon>Eukaryota</taxon>
        <taxon>Metamonada</taxon>
        <taxon>Preaxostyla</taxon>
        <taxon>Oxymonadida</taxon>
        <taxon>Streblomastigidae</taxon>
        <taxon>Streblomastix</taxon>
    </lineage>
</organism>
<dbReference type="EMBL" id="SNRW01013512">
    <property type="protein sequence ID" value="KAA6372538.1"/>
    <property type="molecule type" value="Genomic_DNA"/>
</dbReference>
<dbReference type="InterPro" id="IPR017896">
    <property type="entry name" value="4Fe4S_Fe-S-bd"/>
</dbReference>
<dbReference type="PROSITE" id="PS00198">
    <property type="entry name" value="4FE4S_FER_1"/>
    <property type="match status" value="1"/>
</dbReference>
<evidence type="ECO:0000313" key="3">
    <source>
        <dbReference type="Proteomes" id="UP000324800"/>
    </source>
</evidence>
<dbReference type="PROSITE" id="PS51379">
    <property type="entry name" value="4FE4S_FER_2"/>
    <property type="match status" value="1"/>
</dbReference>
<dbReference type="AlphaFoldDB" id="A0A5J4UQ60"/>
<feature type="domain" description="4Fe-4S ferredoxin-type" evidence="1">
    <location>
        <begin position="25"/>
        <end position="54"/>
    </location>
</feature>
<dbReference type="InterPro" id="IPR017900">
    <property type="entry name" value="4Fe4S_Fe_S_CS"/>
</dbReference>
<sequence>LKDYKDGVLIDNINDYDAGAEGVVKIPTVDQERCQLCARCFNKCPKHAINFVKYNTHLRSQYKGPELKFNRVSGDEQERIDIHGEQPVEFGKLPWLPSLMWRNFI</sequence>
<dbReference type="Gene3D" id="3.30.70.20">
    <property type="match status" value="1"/>
</dbReference>
<accession>A0A5J4UQ60</accession>
<dbReference type="SUPFAM" id="SSF54862">
    <property type="entry name" value="4Fe-4S ferredoxins"/>
    <property type="match status" value="1"/>
</dbReference>
<reference evidence="2 3" key="1">
    <citation type="submission" date="2019-03" db="EMBL/GenBank/DDBJ databases">
        <title>Single cell metagenomics reveals metabolic interactions within the superorganism composed of flagellate Streblomastix strix and complex community of Bacteroidetes bacteria on its surface.</title>
        <authorList>
            <person name="Treitli S.C."/>
            <person name="Kolisko M."/>
            <person name="Husnik F."/>
            <person name="Keeling P."/>
            <person name="Hampl V."/>
        </authorList>
    </citation>
    <scope>NUCLEOTIDE SEQUENCE [LARGE SCALE GENOMIC DNA]</scope>
    <source>
        <strain evidence="2">ST1C</strain>
    </source>
</reference>
<feature type="non-terminal residue" evidence="2">
    <location>
        <position position="1"/>
    </location>
</feature>
<dbReference type="Proteomes" id="UP000324800">
    <property type="component" value="Unassembled WGS sequence"/>
</dbReference>
<proteinExistence type="predicted"/>
<dbReference type="Pfam" id="PF12837">
    <property type="entry name" value="Fer4_6"/>
    <property type="match status" value="1"/>
</dbReference>
<name>A0A5J4UQ60_9EUKA</name>
<evidence type="ECO:0000313" key="2">
    <source>
        <dbReference type="EMBL" id="KAA6372538.1"/>
    </source>
</evidence>
<gene>
    <name evidence="2" type="ORF">EZS28_031935</name>
</gene>
<protein>
    <recommendedName>
        <fullName evidence="1">4Fe-4S ferredoxin-type domain-containing protein</fullName>
    </recommendedName>
</protein>